<name>A0A067STH8_GALM3</name>
<sequence>METVGRGPRGTYSNPVVILVIDYLFEVEHITLLFLRAEFPLVQEIAPIFEKWKTTLQRPPASNGQCALIRSLAGSNSVDGWRAKDRQELHRVVTGHSFYIWLISTPPSHIIGDASLSRKRVVNEDFKPPALTPIHRQSLRNLPQRKVFRERFSGDQSPTTVIKELNILRAHLSVSTFGLPMAPISEKVRLYLDEAEKIPHHSGNEGASNRQSLDLKNWQRESAYSLGTKRLLALTDEKSVLPRHLKIGFWTGRSIKCLGFGFQFFPSSVSTGIFDFTSIYLNAATKIFSTKNDNPFFVTQPSRTRSVVSDIGKYWFGWSVKSSTPRLVLQPMNVVLEVIAQ</sequence>
<dbReference type="AlphaFoldDB" id="A0A067STH8"/>
<protein>
    <submittedName>
        <fullName evidence="1">Uncharacterized protein</fullName>
    </submittedName>
</protein>
<dbReference type="EMBL" id="KL142383">
    <property type="protein sequence ID" value="KDR74206.1"/>
    <property type="molecule type" value="Genomic_DNA"/>
</dbReference>
<evidence type="ECO:0000313" key="1">
    <source>
        <dbReference type="EMBL" id="KDR74206.1"/>
    </source>
</evidence>
<keyword evidence="2" id="KW-1185">Reference proteome</keyword>
<organism evidence="1 2">
    <name type="scientific">Galerina marginata (strain CBS 339.88)</name>
    <dbReference type="NCBI Taxonomy" id="685588"/>
    <lineage>
        <taxon>Eukaryota</taxon>
        <taxon>Fungi</taxon>
        <taxon>Dikarya</taxon>
        <taxon>Basidiomycota</taxon>
        <taxon>Agaricomycotina</taxon>
        <taxon>Agaricomycetes</taxon>
        <taxon>Agaricomycetidae</taxon>
        <taxon>Agaricales</taxon>
        <taxon>Agaricineae</taxon>
        <taxon>Strophariaceae</taxon>
        <taxon>Galerina</taxon>
    </lineage>
</organism>
<reference evidence="2" key="1">
    <citation type="journal article" date="2014" name="Proc. Natl. Acad. Sci. U.S.A.">
        <title>Extensive sampling of basidiomycete genomes demonstrates inadequacy of the white-rot/brown-rot paradigm for wood decay fungi.</title>
        <authorList>
            <person name="Riley R."/>
            <person name="Salamov A.A."/>
            <person name="Brown D.W."/>
            <person name="Nagy L.G."/>
            <person name="Floudas D."/>
            <person name="Held B.W."/>
            <person name="Levasseur A."/>
            <person name="Lombard V."/>
            <person name="Morin E."/>
            <person name="Otillar R."/>
            <person name="Lindquist E.A."/>
            <person name="Sun H."/>
            <person name="LaButti K.M."/>
            <person name="Schmutz J."/>
            <person name="Jabbour D."/>
            <person name="Luo H."/>
            <person name="Baker S.E."/>
            <person name="Pisabarro A.G."/>
            <person name="Walton J.D."/>
            <person name="Blanchette R.A."/>
            <person name="Henrissat B."/>
            <person name="Martin F."/>
            <person name="Cullen D."/>
            <person name="Hibbett D.S."/>
            <person name="Grigoriev I.V."/>
        </authorList>
    </citation>
    <scope>NUCLEOTIDE SEQUENCE [LARGE SCALE GENOMIC DNA]</scope>
    <source>
        <strain evidence="2">CBS 339.88</strain>
    </source>
</reference>
<gene>
    <name evidence="1" type="ORF">GALMADRAFT_211843</name>
</gene>
<dbReference type="OrthoDB" id="72892at2759"/>
<accession>A0A067STH8</accession>
<dbReference type="HOGENOM" id="CLU_813931_0_0_1"/>
<proteinExistence type="predicted"/>
<evidence type="ECO:0000313" key="2">
    <source>
        <dbReference type="Proteomes" id="UP000027222"/>
    </source>
</evidence>
<dbReference type="Proteomes" id="UP000027222">
    <property type="component" value="Unassembled WGS sequence"/>
</dbReference>